<organism evidence="21 22">
    <name type="scientific">Spiroplasma corruscae</name>
    <dbReference type="NCBI Taxonomy" id="216934"/>
    <lineage>
        <taxon>Bacteria</taxon>
        <taxon>Bacillati</taxon>
        <taxon>Mycoplasmatota</taxon>
        <taxon>Mollicutes</taxon>
        <taxon>Entomoplasmatales</taxon>
        <taxon>Spiroplasmataceae</taxon>
        <taxon>Spiroplasma</taxon>
    </lineage>
</organism>
<evidence type="ECO:0000256" key="2">
    <source>
        <dbReference type="ARBA" id="ARBA00001936"/>
    </source>
</evidence>
<feature type="binding site" evidence="18">
    <location>
        <position position="185"/>
    </location>
    <ligand>
        <name>Mg(2+)</name>
        <dbReference type="ChEBI" id="CHEBI:18420"/>
    </ligand>
</feature>
<name>A0A222EP49_9MOLU</name>
<dbReference type="PANTHER" id="PTHR43522">
    <property type="entry name" value="TRANSKETOLASE"/>
    <property type="match status" value="1"/>
</dbReference>
<evidence type="ECO:0000313" key="21">
    <source>
        <dbReference type="EMBL" id="ASP28267.1"/>
    </source>
</evidence>
<feature type="binding site" evidence="18">
    <location>
        <position position="183"/>
    </location>
    <ligand>
        <name>Mg(2+)</name>
        <dbReference type="ChEBI" id="CHEBI:18420"/>
    </ligand>
</feature>
<evidence type="ECO:0000256" key="8">
    <source>
        <dbReference type="ARBA" id="ARBA00022679"/>
    </source>
</evidence>
<comment type="cofactor">
    <cofactor evidence="17">
        <name>thiamine diphosphate</name>
        <dbReference type="ChEBI" id="CHEBI:58937"/>
    </cofactor>
    <text evidence="17">Binds 1 thiamine pyrophosphate per subunit. During the reaction, the substrate forms a covalent intermediate with the cofactor.</text>
</comment>
<dbReference type="PANTHER" id="PTHR43522:SF2">
    <property type="entry name" value="TRANSKETOLASE 1-RELATED"/>
    <property type="match status" value="1"/>
</dbReference>
<evidence type="ECO:0000259" key="20">
    <source>
        <dbReference type="SMART" id="SM00861"/>
    </source>
</evidence>
<feature type="active site" description="Proton donor" evidence="15">
    <location>
        <position position="402"/>
    </location>
</feature>
<evidence type="ECO:0000256" key="14">
    <source>
        <dbReference type="NCBIfam" id="TIGR00232"/>
    </source>
</evidence>
<dbReference type="PROSITE" id="PS00802">
    <property type="entry name" value="TRANSKETOLASE_2"/>
    <property type="match status" value="1"/>
</dbReference>
<dbReference type="NCBIfam" id="NF004558">
    <property type="entry name" value="PRK05899.2-4"/>
    <property type="match status" value="1"/>
</dbReference>
<dbReference type="Proteomes" id="UP000203229">
    <property type="component" value="Chromosome"/>
</dbReference>
<feature type="binding site" evidence="16">
    <location>
        <position position="349"/>
    </location>
    <ligand>
        <name>substrate</name>
    </ligand>
</feature>
<comment type="catalytic activity">
    <reaction evidence="13">
        <text>D-sedoheptulose 7-phosphate + D-glyceraldehyde 3-phosphate = aldehydo-D-ribose 5-phosphate + D-xylulose 5-phosphate</text>
        <dbReference type="Rhea" id="RHEA:10508"/>
        <dbReference type="ChEBI" id="CHEBI:57483"/>
        <dbReference type="ChEBI" id="CHEBI:57737"/>
        <dbReference type="ChEBI" id="CHEBI:58273"/>
        <dbReference type="ChEBI" id="CHEBI:59776"/>
        <dbReference type="EC" id="2.2.1.1"/>
    </reaction>
</comment>
<evidence type="ECO:0000256" key="3">
    <source>
        <dbReference type="ARBA" id="ARBA00001941"/>
    </source>
</evidence>
<keyword evidence="9 18" id="KW-0479">Metal-binding</keyword>
<protein>
    <recommendedName>
        <fullName evidence="7 14">Transketolase</fullName>
        <ecNumber evidence="7 14">2.2.1.1</ecNumber>
    </recommendedName>
</protein>
<dbReference type="GO" id="GO:0046872">
    <property type="term" value="F:metal ion binding"/>
    <property type="evidence" value="ECO:0007669"/>
    <property type="project" value="UniProtKB-KW"/>
</dbReference>
<feature type="binding site" evidence="16">
    <location>
        <position position="460"/>
    </location>
    <ligand>
        <name>substrate</name>
    </ligand>
</feature>
<feature type="binding site" evidence="16">
    <location>
        <position position="452"/>
    </location>
    <ligand>
        <name>substrate</name>
    </ligand>
</feature>
<evidence type="ECO:0000256" key="13">
    <source>
        <dbReference type="ARBA" id="ARBA00049473"/>
    </source>
</evidence>
<evidence type="ECO:0000256" key="5">
    <source>
        <dbReference type="ARBA" id="ARBA00007131"/>
    </source>
</evidence>
<dbReference type="InterPro" id="IPR009014">
    <property type="entry name" value="Transketo_C/PFOR_II"/>
</dbReference>
<dbReference type="CDD" id="cd02012">
    <property type="entry name" value="TPP_TK"/>
    <property type="match status" value="1"/>
</dbReference>
<feature type="site" description="Important for catalytic activity" evidence="19">
    <location>
        <position position="24"/>
    </location>
</feature>
<evidence type="ECO:0000256" key="1">
    <source>
        <dbReference type="ARBA" id="ARBA00001913"/>
    </source>
</evidence>
<feature type="binding site" evidence="16">
    <location>
        <position position="464"/>
    </location>
    <ligand>
        <name>substrate</name>
    </ligand>
</feature>
<keyword evidence="8" id="KW-0808">Transferase</keyword>
<dbReference type="SUPFAM" id="SSF52922">
    <property type="entry name" value="TK C-terminal domain-like"/>
    <property type="match status" value="1"/>
</dbReference>
<dbReference type="CDD" id="cd07033">
    <property type="entry name" value="TPP_PYR_DXS_TK_like"/>
    <property type="match status" value="1"/>
</dbReference>
<dbReference type="EMBL" id="CP022535">
    <property type="protein sequence ID" value="ASP28267.1"/>
    <property type="molecule type" value="Genomic_DNA"/>
</dbReference>
<evidence type="ECO:0000256" key="16">
    <source>
        <dbReference type="PIRSR" id="PIRSR605478-2"/>
    </source>
</evidence>
<gene>
    <name evidence="21" type="primary">tkt</name>
    <name evidence="21" type="ORF">SCORR_v1c04950</name>
</gene>
<comment type="cofactor">
    <cofactor evidence="3">
        <name>Co(2+)</name>
        <dbReference type="ChEBI" id="CHEBI:48828"/>
    </cofactor>
</comment>
<evidence type="ECO:0000256" key="9">
    <source>
        <dbReference type="ARBA" id="ARBA00022723"/>
    </source>
</evidence>
<comment type="cofactor">
    <cofactor evidence="1">
        <name>Ca(2+)</name>
        <dbReference type="ChEBI" id="CHEBI:29108"/>
    </cofactor>
</comment>
<dbReference type="KEGG" id="scou:SCORR_v1c04950"/>
<evidence type="ECO:0000256" key="18">
    <source>
        <dbReference type="PIRSR" id="PIRSR605478-4"/>
    </source>
</evidence>
<dbReference type="InterPro" id="IPR020826">
    <property type="entry name" value="Transketolase_BS"/>
</dbReference>
<dbReference type="GO" id="GO:0005829">
    <property type="term" value="C:cytosol"/>
    <property type="evidence" value="ECO:0007669"/>
    <property type="project" value="TreeGrafter"/>
</dbReference>
<dbReference type="InterPro" id="IPR055152">
    <property type="entry name" value="Transketolase-like_C_2"/>
</dbReference>
<dbReference type="InterPro" id="IPR005474">
    <property type="entry name" value="Transketolase_N"/>
</dbReference>
<evidence type="ECO:0000256" key="4">
    <source>
        <dbReference type="ARBA" id="ARBA00002931"/>
    </source>
</evidence>
<feature type="binding site" evidence="16">
    <location>
        <position position="512"/>
    </location>
    <ligand>
        <name>substrate</name>
    </ligand>
</feature>
<evidence type="ECO:0000256" key="12">
    <source>
        <dbReference type="ARBA" id="ARBA00023052"/>
    </source>
</evidence>
<dbReference type="OrthoDB" id="8732661at2"/>
<dbReference type="GO" id="GO:0006098">
    <property type="term" value="P:pentose-phosphate shunt"/>
    <property type="evidence" value="ECO:0007669"/>
    <property type="project" value="TreeGrafter"/>
</dbReference>
<dbReference type="NCBIfam" id="TIGR00232">
    <property type="entry name" value="tktlase_bact"/>
    <property type="match status" value="1"/>
</dbReference>
<dbReference type="SUPFAM" id="SSF52518">
    <property type="entry name" value="Thiamin diphosphate-binding fold (THDP-binding)"/>
    <property type="match status" value="2"/>
</dbReference>
<comment type="function">
    <text evidence="4">Catalyzes the transfer of a two-carbon ketol group from a ketose donor to an aldose acceptor, via a covalent intermediate with the cofactor thiamine pyrophosphate.</text>
</comment>
<feature type="binding site" evidence="17">
    <location>
        <begin position="112"/>
        <end position="114"/>
    </location>
    <ligand>
        <name>thiamine diphosphate</name>
        <dbReference type="ChEBI" id="CHEBI:58937"/>
    </ligand>
</feature>
<feature type="binding site" evidence="16">
    <location>
        <position position="24"/>
    </location>
    <ligand>
        <name>substrate</name>
    </ligand>
</feature>
<comment type="cofactor">
    <cofactor evidence="2">
        <name>Mn(2+)</name>
        <dbReference type="ChEBI" id="CHEBI:29035"/>
    </cofactor>
</comment>
<evidence type="ECO:0000256" key="19">
    <source>
        <dbReference type="PIRSR" id="PIRSR605478-5"/>
    </source>
</evidence>
<dbReference type="AlphaFoldDB" id="A0A222EP49"/>
<feature type="binding site" evidence="17">
    <location>
        <position position="183"/>
    </location>
    <ligand>
        <name>thiamine diphosphate</name>
        <dbReference type="ChEBI" id="CHEBI:58937"/>
    </ligand>
</feature>
<feature type="binding site" evidence="17">
    <location>
        <position position="64"/>
    </location>
    <ligand>
        <name>thiamine diphosphate</name>
        <dbReference type="ChEBI" id="CHEBI:58937"/>
    </ligand>
</feature>
<dbReference type="InterPro" id="IPR005475">
    <property type="entry name" value="Transketolase-like_Pyr-bd"/>
</dbReference>
<evidence type="ECO:0000256" key="6">
    <source>
        <dbReference type="ARBA" id="ARBA00011738"/>
    </source>
</evidence>
<dbReference type="Pfam" id="PF00456">
    <property type="entry name" value="Transketolase_N"/>
    <property type="match status" value="1"/>
</dbReference>
<feature type="binding site" evidence="18">
    <location>
        <position position="153"/>
    </location>
    <ligand>
        <name>Mg(2+)</name>
        <dbReference type="ChEBI" id="CHEBI:18420"/>
    </ligand>
</feature>
<comment type="cofactor">
    <cofactor evidence="18">
        <name>Mg(2+)</name>
        <dbReference type="ChEBI" id="CHEBI:18420"/>
    </cofactor>
    <text evidence="18">Binds 1 Mg(2+) ion per subunit. Can also utilize other divalent metal cations, such as Ca(2+), Mn(2+) and Co(2+).</text>
</comment>
<comment type="similarity">
    <text evidence="5">Belongs to the transketolase family.</text>
</comment>
<proteinExistence type="inferred from homology"/>
<accession>A0A222EP49</accession>
<sequence>MNKDNLNAIRMLGIDAINKANSGHPGIVLDAAPICFVLFTDIMKINPKNSKWFNRDRFVLSAGHGSALLYSTLHLSGFNVTINDLKNFRQISSITPGHPEYGMTDGIEATTGPLGQGFAMGVGMALAESHLSSRYNTSDFNLIDHHTFVLCGDGDLQEGVCQEAISFAGRYKLNKLIVLHDSNDIQLDAKVSVSQSEDITMKFKAANWNTIRVSDGENIVEIKKAIEDAKKSDKPTYIEVKTIIGIGATNQGTTKVHGAPLGTDIDNVKKSFNWEYKPFQIPNDVYEFYNLNVVEKGKKYNEEWEINFNKYKLKYPELAKELETSIKKEWSINIDDLIKLNKKNTQATRVSSGETFNYLASNIKAMIGGSADLSESTKIKGPDGTYDFNNKSGRNIMYGVREFAMSSINNGMALHGGLLPIESGFFVFSDYMKPAIRLSALMGIQKLMVFTHDSIAVGEDGPTHQPIEQLAMLRSIPNISIYRPCDMAETIASYYDAIINNKNLPSVILATRQNLTELNHIDERKVFDYVNKGAYILEDDIKPEITLIATGSEVELALKVKEELNKNNKMVRVVSMVNMNNFLKQDINYQNLIIDRKTKRFTIELSSTFGWQKFIGDDGISFGIDTFGHSAPFNHVLDHLSFNEKIIVKKILDTYK</sequence>
<dbReference type="SMART" id="SM00861">
    <property type="entry name" value="Transket_pyr"/>
    <property type="match status" value="1"/>
</dbReference>
<keyword evidence="11 18" id="KW-0460">Magnesium</keyword>
<feature type="site" description="Important for catalytic activity" evidence="19">
    <location>
        <position position="257"/>
    </location>
</feature>
<dbReference type="InterPro" id="IPR029061">
    <property type="entry name" value="THDP-binding"/>
</dbReference>
<evidence type="ECO:0000256" key="7">
    <source>
        <dbReference type="ARBA" id="ARBA00013152"/>
    </source>
</evidence>
<keyword evidence="22" id="KW-1185">Reference proteome</keyword>
<dbReference type="RefSeq" id="WP_094048841.1">
    <property type="nucleotide sequence ID" value="NZ_CP022535.1"/>
</dbReference>
<evidence type="ECO:0000256" key="10">
    <source>
        <dbReference type="ARBA" id="ARBA00022837"/>
    </source>
</evidence>
<reference evidence="21 22" key="1">
    <citation type="submission" date="2017-07" db="EMBL/GenBank/DDBJ databases">
        <title>Complete genome sequence of Spiroplasma corruscae EC-1 (DSM 19793).</title>
        <authorList>
            <person name="Tsai Y.-M."/>
            <person name="Lo W.-S."/>
            <person name="Kuo C.-H."/>
        </authorList>
    </citation>
    <scope>NUCLEOTIDE SEQUENCE [LARGE SCALE GENOMIC DNA]</scope>
    <source>
        <strain evidence="21 22">EC-1</strain>
    </source>
</reference>
<dbReference type="GO" id="GO:0004802">
    <property type="term" value="F:transketolase activity"/>
    <property type="evidence" value="ECO:0007669"/>
    <property type="project" value="UniProtKB-UniRule"/>
</dbReference>
<dbReference type="InterPro" id="IPR005478">
    <property type="entry name" value="Transketolase_bac-like"/>
</dbReference>
<comment type="subunit">
    <text evidence="6">Homodimer.</text>
</comment>
<evidence type="ECO:0000256" key="11">
    <source>
        <dbReference type="ARBA" id="ARBA00022842"/>
    </source>
</evidence>
<dbReference type="Gene3D" id="3.40.50.970">
    <property type="match status" value="2"/>
</dbReference>
<evidence type="ECO:0000256" key="17">
    <source>
        <dbReference type="PIRSR" id="PIRSR605478-3"/>
    </source>
</evidence>
<keyword evidence="10" id="KW-0106">Calcium</keyword>
<dbReference type="FunFam" id="3.40.50.970:FF:000045">
    <property type="entry name" value="Transketolase"/>
    <property type="match status" value="1"/>
</dbReference>
<dbReference type="Pfam" id="PF22613">
    <property type="entry name" value="Transketolase_C_1"/>
    <property type="match status" value="1"/>
</dbReference>
<dbReference type="Pfam" id="PF02779">
    <property type="entry name" value="Transket_pyr"/>
    <property type="match status" value="1"/>
</dbReference>
<feature type="binding site" evidence="16">
    <location>
        <position position="376"/>
    </location>
    <ligand>
        <name>substrate</name>
    </ligand>
</feature>
<dbReference type="Gene3D" id="3.40.50.920">
    <property type="match status" value="1"/>
</dbReference>
<dbReference type="InterPro" id="IPR033247">
    <property type="entry name" value="Transketolase_fam"/>
</dbReference>
<dbReference type="EC" id="2.2.1.1" evidence="7 14"/>
<feature type="binding site" evidence="17">
    <location>
        <position position="257"/>
    </location>
    <ligand>
        <name>thiamine diphosphate</name>
        <dbReference type="ChEBI" id="CHEBI:58937"/>
    </ligand>
</feature>
<feature type="binding site" evidence="17">
    <location>
        <position position="428"/>
    </location>
    <ligand>
        <name>thiamine diphosphate</name>
        <dbReference type="ChEBI" id="CHEBI:58937"/>
    </ligand>
</feature>
<feature type="domain" description="Transketolase-like pyrimidine-binding" evidence="20">
    <location>
        <begin position="346"/>
        <end position="518"/>
    </location>
</feature>
<keyword evidence="12 17" id="KW-0786">Thiamine pyrophosphate</keyword>
<feature type="binding site" evidence="17">
    <location>
        <position position="154"/>
    </location>
    <ligand>
        <name>thiamine diphosphate</name>
        <dbReference type="ChEBI" id="CHEBI:58937"/>
    </ligand>
</feature>
<feature type="binding site" evidence="16">
    <location>
        <position position="257"/>
    </location>
    <ligand>
        <name>substrate</name>
    </ligand>
</feature>
<evidence type="ECO:0000256" key="15">
    <source>
        <dbReference type="PIRSR" id="PIRSR605478-1"/>
    </source>
</evidence>
<dbReference type="FunFam" id="3.40.50.970:FF:000004">
    <property type="entry name" value="Transketolase"/>
    <property type="match status" value="1"/>
</dbReference>
<evidence type="ECO:0000313" key="22">
    <source>
        <dbReference type="Proteomes" id="UP000203229"/>
    </source>
</evidence>